<proteinExistence type="inferred from homology"/>
<comment type="function">
    <text evidence="6">One of the primary rRNA binding proteins, it binds specifically to the 5'-end of 16S ribosomal RNA.</text>
</comment>
<dbReference type="PANTHER" id="PTHR10744:SF1">
    <property type="entry name" value="SMALL RIBOSOMAL SUBUNIT PROTEIN US17M"/>
    <property type="match status" value="1"/>
</dbReference>
<dbReference type="PRINTS" id="PR00973">
    <property type="entry name" value="RIBOSOMALS17"/>
</dbReference>
<evidence type="ECO:0000256" key="6">
    <source>
        <dbReference type="HAMAP-Rule" id="MF_01345"/>
    </source>
</evidence>
<dbReference type="GO" id="GO:0019843">
    <property type="term" value="F:rRNA binding"/>
    <property type="evidence" value="ECO:0007669"/>
    <property type="project" value="UniProtKB-UniRule"/>
</dbReference>
<evidence type="ECO:0000256" key="4">
    <source>
        <dbReference type="ARBA" id="ARBA00022980"/>
    </source>
</evidence>
<gene>
    <name evidence="6" type="primary">rpsQ</name>
    <name evidence="7" type="ORF">A2849_03800</name>
</gene>
<evidence type="ECO:0000313" key="8">
    <source>
        <dbReference type="Proteomes" id="UP000178121"/>
    </source>
</evidence>
<dbReference type="InterPro" id="IPR012340">
    <property type="entry name" value="NA-bd_OB-fold"/>
</dbReference>
<comment type="similarity">
    <text evidence="1 6">Belongs to the universal ribosomal protein uS17 family.</text>
</comment>
<dbReference type="NCBIfam" id="NF004123">
    <property type="entry name" value="PRK05610.1"/>
    <property type="match status" value="1"/>
</dbReference>
<dbReference type="AlphaFoldDB" id="A0A1G2MC82"/>
<accession>A0A1G2MC82</accession>
<dbReference type="PANTHER" id="PTHR10744">
    <property type="entry name" value="40S RIBOSOMAL PROTEIN S11 FAMILY MEMBER"/>
    <property type="match status" value="1"/>
</dbReference>
<dbReference type="GO" id="GO:0022627">
    <property type="term" value="C:cytosolic small ribosomal subunit"/>
    <property type="evidence" value="ECO:0007669"/>
    <property type="project" value="UniProtKB-UniRule"/>
</dbReference>
<dbReference type="InterPro" id="IPR019984">
    <property type="entry name" value="Ribosomal_uS17_bact/chlr"/>
</dbReference>
<name>A0A1G2MC82_9BACT</name>
<evidence type="ECO:0000256" key="3">
    <source>
        <dbReference type="ARBA" id="ARBA00022884"/>
    </source>
</evidence>
<dbReference type="EMBL" id="MHRI01000007">
    <property type="protein sequence ID" value="OHA21520.1"/>
    <property type="molecule type" value="Genomic_DNA"/>
</dbReference>
<evidence type="ECO:0000256" key="5">
    <source>
        <dbReference type="ARBA" id="ARBA00023274"/>
    </source>
</evidence>
<keyword evidence="4 6" id="KW-0689">Ribosomal protein</keyword>
<dbReference type="CDD" id="cd00364">
    <property type="entry name" value="Ribosomal_uS17"/>
    <property type="match status" value="1"/>
</dbReference>
<dbReference type="GO" id="GO:0006412">
    <property type="term" value="P:translation"/>
    <property type="evidence" value="ECO:0007669"/>
    <property type="project" value="UniProtKB-UniRule"/>
</dbReference>
<evidence type="ECO:0000313" key="7">
    <source>
        <dbReference type="EMBL" id="OHA21520.1"/>
    </source>
</evidence>
<keyword evidence="2 6" id="KW-0699">rRNA-binding</keyword>
<reference evidence="7 8" key="1">
    <citation type="journal article" date="2016" name="Nat. Commun.">
        <title>Thousands of microbial genomes shed light on interconnected biogeochemical processes in an aquifer system.</title>
        <authorList>
            <person name="Anantharaman K."/>
            <person name="Brown C.T."/>
            <person name="Hug L.A."/>
            <person name="Sharon I."/>
            <person name="Castelle C.J."/>
            <person name="Probst A.J."/>
            <person name="Thomas B.C."/>
            <person name="Singh A."/>
            <person name="Wilkins M.J."/>
            <person name="Karaoz U."/>
            <person name="Brodie E.L."/>
            <person name="Williams K.H."/>
            <person name="Hubbard S.S."/>
            <person name="Banfield J.F."/>
        </authorList>
    </citation>
    <scope>NUCLEOTIDE SEQUENCE [LARGE SCALE GENOMIC DNA]</scope>
</reference>
<dbReference type="InterPro" id="IPR000266">
    <property type="entry name" value="Ribosomal_uS17"/>
</dbReference>
<dbReference type="SUPFAM" id="SSF50249">
    <property type="entry name" value="Nucleic acid-binding proteins"/>
    <property type="match status" value="1"/>
</dbReference>
<keyword evidence="3 6" id="KW-0694">RNA-binding</keyword>
<dbReference type="GO" id="GO:0003735">
    <property type="term" value="F:structural constituent of ribosome"/>
    <property type="evidence" value="ECO:0007669"/>
    <property type="project" value="UniProtKB-UniRule"/>
</dbReference>
<keyword evidence="5 6" id="KW-0687">Ribonucleoprotein</keyword>
<comment type="subunit">
    <text evidence="6">Part of the 30S ribosomal subunit.</text>
</comment>
<dbReference type="Pfam" id="PF00366">
    <property type="entry name" value="Ribosomal_S17"/>
    <property type="match status" value="1"/>
</dbReference>
<dbReference type="HAMAP" id="MF_01345_B">
    <property type="entry name" value="Ribosomal_uS17_B"/>
    <property type="match status" value="1"/>
</dbReference>
<organism evidence="7 8">
    <name type="scientific">Candidatus Taylorbacteria bacterium RIFCSPHIGHO2_01_FULL_51_15</name>
    <dbReference type="NCBI Taxonomy" id="1802304"/>
    <lineage>
        <taxon>Bacteria</taxon>
        <taxon>Candidatus Tayloriibacteriota</taxon>
    </lineage>
</organism>
<evidence type="ECO:0000256" key="1">
    <source>
        <dbReference type="ARBA" id="ARBA00010254"/>
    </source>
</evidence>
<evidence type="ECO:0000256" key="2">
    <source>
        <dbReference type="ARBA" id="ARBA00022730"/>
    </source>
</evidence>
<dbReference type="Gene3D" id="2.40.50.140">
    <property type="entry name" value="Nucleic acid-binding proteins"/>
    <property type="match status" value="1"/>
</dbReference>
<dbReference type="NCBIfam" id="TIGR03635">
    <property type="entry name" value="uS17_bact"/>
    <property type="match status" value="1"/>
</dbReference>
<dbReference type="Proteomes" id="UP000178121">
    <property type="component" value="Unassembled WGS sequence"/>
</dbReference>
<sequence>MTAAIKRHAGKTLTGTVVSTKMKDTVVVEVDRFVAHPKYRKYLRHTKRFKAHDAGNKKKVGEKITIVECAPISKGKHFRVLMNEQSE</sequence>
<protein>
    <recommendedName>
        <fullName evidence="6">Small ribosomal subunit protein uS17</fullName>
    </recommendedName>
</protein>
<comment type="caution">
    <text evidence="7">The sequence shown here is derived from an EMBL/GenBank/DDBJ whole genome shotgun (WGS) entry which is preliminary data.</text>
</comment>